<evidence type="ECO:0000259" key="5">
    <source>
        <dbReference type="Pfam" id="PF13296"/>
    </source>
</evidence>
<gene>
    <name evidence="6" type="primary">tssI</name>
    <name evidence="6" type="ORF">FCL38_23800</name>
</gene>
<dbReference type="Pfam" id="PF10106">
    <property type="entry name" value="DUF2345"/>
    <property type="match status" value="1"/>
</dbReference>
<keyword evidence="7" id="KW-1185">Reference proteome</keyword>
<evidence type="ECO:0000259" key="4">
    <source>
        <dbReference type="Pfam" id="PF10106"/>
    </source>
</evidence>
<dbReference type="InterPro" id="IPR006531">
    <property type="entry name" value="Gp5/Vgr_OB"/>
</dbReference>
<evidence type="ECO:0000313" key="6">
    <source>
        <dbReference type="EMBL" id="QCP13130.1"/>
    </source>
</evidence>
<dbReference type="SUPFAM" id="SSF69349">
    <property type="entry name" value="Phage fibre proteins"/>
    <property type="match status" value="1"/>
</dbReference>
<dbReference type="Proteomes" id="UP000298763">
    <property type="component" value="Chromosome"/>
</dbReference>
<dbReference type="InterPro" id="IPR037026">
    <property type="entry name" value="Vgr_OB-fold_dom_sf"/>
</dbReference>
<protein>
    <submittedName>
        <fullName evidence="6">Type VI secretion system tip protein VgrG</fullName>
    </submittedName>
</protein>
<dbReference type="Gene3D" id="4.10.220.110">
    <property type="match status" value="1"/>
</dbReference>
<evidence type="ECO:0000256" key="2">
    <source>
        <dbReference type="SAM" id="MobiDB-lite"/>
    </source>
</evidence>
<dbReference type="SUPFAM" id="SSF69255">
    <property type="entry name" value="gp5 N-terminal domain-like"/>
    <property type="match status" value="1"/>
</dbReference>
<comment type="similarity">
    <text evidence="1">Belongs to the VgrG protein family.</text>
</comment>
<dbReference type="InterPro" id="IPR028244">
    <property type="entry name" value="T6SS_Rhs_Vgr_dom"/>
</dbReference>
<feature type="domain" description="Gp5/Type VI secretion system Vgr protein OB-fold" evidence="3">
    <location>
        <begin position="468"/>
        <end position="537"/>
    </location>
</feature>
<feature type="compositionally biased region" description="Basic and acidic residues" evidence="2">
    <location>
        <begin position="845"/>
        <end position="855"/>
    </location>
</feature>
<proteinExistence type="inferred from homology"/>
<dbReference type="NCBIfam" id="TIGR01646">
    <property type="entry name" value="vgr_GE"/>
    <property type="match status" value="1"/>
</dbReference>
<reference evidence="6 7" key="1">
    <citation type="submission" date="2019-05" db="EMBL/GenBank/DDBJ databases">
        <title>Draft Genome Sequences of Six Type Strains of the Genus Massilia.</title>
        <authorList>
            <person name="Miess H."/>
            <person name="Frediansyhah A."/>
            <person name="Gross H."/>
        </authorList>
    </citation>
    <scope>NUCLEOTIDE SEQUENCE [LARGE SCALE GENOMIC DNA]</scope>
    <source>
        <strain evidence="6 7">DSMZ 26121</strain>
    </source>
</reference>
<dbReference type="Gene3D" id="3.55.50.10">
    <property type="entry name" value="Baseplate protein-like domains"/>
    <property type="match status" value="1"/>
</dbReference>
<feature type="domain" description="DUF2345" evidence="4">
    <location>
        <begin position="695"/>
        <end position="835"/>
    </location>
</feature>
<feature type="region of interest" description="Disordered" evidence="2">
    <location>
        <begin position="1"/>
        <end position="43"/>
    </location>
</feature>
<dbReference type="SUPFAM" id="SSF69279">
    <property type="entry name" value="Phage tail proteins"/>
    <property type="match status" value="2"/>
</dbReference>
<dbReference type="InterPro" id="IPR017847">
    <property type="entry name" value="T6SS_RhsGE_Vgr_subset"/>
</dbReference>
<dbReference type="Pfam" id="PF05954">
    <property type="entry name" value="Phage_GPD"/>
    <property type="match status" value="1"/>
</dbReference>
<dbReference type="Pfam" id="PF04717">
    <property type="entry name" value="Phage_base_V"/>
    <property type="match status" value="1"/>
</dbReference>
<evidence type="ECO:0000259" key="3">
    <source>
        <dbReference type="Pfam" id="PF04717"/>
    </source>
</evidence>
<feature type="region of interest" description="Disordered" evidence="2">
    <location>
        <begin position="838"/>
        <end position="866"/>
    </location>
</feature>
<dbReference type="InterPro" id="IPR018769">
    <property type="entry name" value="VgrG2_DUF2345"/>
</dbReference>
<evidence type="ECO:0000256" key="1">
    <source>
        <dbReference type="ARBA" id="ARBA00005558"/>
    </source>
</evidence>
<organism evidence="6 7">
    <name type="scientific">Pseudoduganella umbonata</name>
    <dbReference type="NCBI Taxonomy" id="864828"/>
    <lineage>
        <taxon>Bacteria</taxon>
        <taxon>Pseudomonadati</taxon>
        <taxon>Pseudomonadota</taxon>
        <taxon>Betaproteobacteria</taxon>
        <taxon>Burkholderiales</taxon>
        <taxon>Oxalobacteraceae</taxon>
        <taxon>Telluria group</taxon>
        <taxon>Pseudoduganella</taxon>
    </lineage>
</organism>
<feature type="domain" description="Putative type VI secretion system Rhs element associated Vgr" evidence="5">
    <location>
        <begin position="560"/>
        <end position="667"/>
    </location>
</feature>
<dbReference type="Pfam" id="PF13296">
    <property type="entry name" value="T6SS_Vgr"/>
    <property type="match status" value="1"/>
</dbReference>
<feature type="region of interest" description="Disordered" evidence="2">
    <location>
        <begin position="940"/>
        <end position="966"/>
    </location>
</feature>
<evidence type="ECO:0000313" key="7">
    <source>
        <dbReference type="Proteomes" id="UP000298763"/>
    </source>
</evidence>
<sequence>MHPAARAHCEAGQGTPAGLGHLYSRRAGPQSPARDPLPAETQTLRRQPVTLIPPGAISLDRLQQTGRLLRSHFPNGDGPDATLVVNTLSAREELSRGFCFAVELLSDDVSIPLKSMIGKMMTVSLVRDDGTERHFNGYITEFRYAKTDGGFVYYQAVLEPWLAFAKLRKDCVSFLATSVLEMTEKTFAHYKEHDWKLRMRGDDPKVTCMNQYNETDYNHLHRRWEAAGLHYWYEHRLDGHTLWLSDDSTNADGVDVCGTRDVEPGTMPYRAYAGSAEGDGIRQWQAVRRVGPCSMTLGSFDYKNPVPQAATYESMNQQGEAPSHEIYENLGAYGYRDWNDGEPLARCRMEESDRTVQFFEADGNDRSAMPGRSFVLADHHSASMKWPFQQAAVSEPIRSREYLIAAVQHTAANNFDSAKREPSYYKNSFTCLRKTTPWRPGRGFHSNPPPAPGVQTAIVTGPQGEEIHTDGLGRITIQFHWDRLGKRDENSSAWVRVAMPMAGKQFGQIGLPRVGQEVVVQFLGENPDRPIVTGVVYNAAHAVPWELSPQRALSGLRSRELGDVRGNQLVLDDTKGEIQAQLRSDHLHSQLSLGQIHRLEENGGHKEKRGAGFELRTDGHGVARAAEGLLLTTEARAGAAGPIKAMAETTARLTKAHEQHKSLATLAGQHAAGSSSGQSDSAQSIAAQIDGIKGGGGDLSELSAPHVVLSSAAGIAATAAQSVHVTGAQHLALTAGANLSMTAQGGFFASVREGARVFVQKLGMKLIAATGKVEIRAESDDIDLVAEKVLRLLSETDWIELRGRKGLRLHGAGSMIEIADKVQVYSQSPVQFHCNLETLGARNRPQPDRSVKNEENSSAEPADERMKLRPLLQSHSASGAPYAETPYVVYKDGAEIKTGLTNDKGQIEFDHERGTERYEVMLANGDHFTLRVEMFDQNTSANDEKAKSNEGYRALNDATDGREHKY</sequence>
<dbReference type="EMBL" id="CP040017">
    <property type="protein sequence ID" value="QCP13130.1"/>
    <property type="molecule type" value="Genomic_DNA"/>
</dbReference>
<accession>A0ABX5URX4</accession>
<dbReference type="Gene3D" id="2.40.50.230">
    <property type="entry name" value="Gp5 N-terminal domain"/>
    <property type="match status" value="1"/>
</dbReference>
<dbReference type="Gene3D" id="2.30.110.50">
    <property type="match status" value="1"/>
</dbReference>
<name>A0ABX5URX4_9BURK</name>
<dbReference type="NCBIfam" id="TIGR03361">
    <property type="entry name" value="VI_Rhs_Vgr"/>
    <property type="match status" value="1"/>
</dbReference>
<dbReference type="InterPro" id="IPR006533">
    <property type="entry name" value="T6SS_Vgr_RhsGE"/>
</dbReference>